<evidence type="ECO:0000313" key="4">
    <source>
        <dbReference type="Proteomes" id="UP001148786"/>
    </source>
</evidence>
<dbReference type="InterPro" id="IPR036465">
    <property type="entry name" value="vWFA_dom_sf"/>
</dbReference>
<dbReference type="InterPro" id="IPR056690">
    <property type="entry name" value="DUF7788"/>
</dbReference>
<dbReference type="SUPFAM" id="SSF53300">
    <property type="entry name" value="vWA-like"/>
    <property type="match status" value="1"/>
</dbReference>
<comment type="caution">
    <text evidence="3">The sequence shown here is derived from an EMBL/GenBank/DDBJ whole genome shotgun (WGS) entry which is preliminary data.</text>
</comment>
<proteinExistence type="predicted"/>
<reference evidence="3" key="1">
    <citation type="submission" date="2022-07" db="EMBL/GenBank/DDBJ databases">
        <title>Genome Sequence of Agrocybe chaxingu.</title>
        <authorList>
            <person name="Buettner E."/>
        </authorList>
    </citation>
    <scope>NUCLEOTIDE SEQUENCE</scope>
    <source>
        <strain evidence="3">MP-N11</strain>
    </source>
</reference>
<evidence type="ECO:0000313" key="3">
    <source>
        <dbReference type="EMBL" id="KAJ3510568.1"/>
    </source>
</evidence>
<keyword evidence="4" id="KW-1185">Reference proteome</keyword>
<dbReference type="OrthoDB" id="1149618at2759"/>
<dbReference type="Proteomes" id="UP001148786">
    <property type="component" value="Unassembled WGS sequence"/>
</dbReference>
<dbReference type="InterPro" id="IPR058580">
    <property type="entry name" value="DUF2828"/>
</dbReference>
<sequence length="748" mass="84163">MPLPIRKVKRRAHVGPATSTSYPVLNLYASPTSQDVTLPEIPELFDENFLDILLPPRPESPPAPQAQVKEKASNPLLDALLSTSHRTWTEKGAPAYSSTLSPTLDAFNGLTRDKEGSQIAPLLDAAWKEDPNLTLRMIWNIRSIHDGKNDKETFYRAFGWLLERHPRTAIANLPLLVQPVCKSRKGDRSHPHGFWKDLLNILCLATTEELFTGPFRFEFLHAPRAPCLSGQAKAQRKMDLAKVGVENYNAKMEFIAQEKRASRYRESHTRLLKKLSVPHYRALYVAVARLFTEHLVKDLNILAQASISTSPEARSALLRQLTLVGKWAPSPAEAHDRITNIATAISLLLYSSAPSFSAIYPSVMSQPLQERDKALLLRSFYQRWVLTELRRATLIPEPLMCANRWSEIRYNRVPSVCMKRNNQHFARHDPEGFEKYLLAVESGKKRISGATLLPHELVGEIIKLNQDIAGATRPNGRFPTLKQVKAKMAETQLRVVEGQWRTLIERLRESGSIENSIAICDVSGSMGSILNSRTTDPSPILPAVSLSLVLASLAKPPFDSCFITFSEHPSIVRLDLTQPLNTTVKSMENSNWGMTTNLNAVFCELILPLAVKNKVLREDMIKRVFIFSDMQFDEARAGYQHRSKWETNYDIIAQEYAKHGYDVPEIIYWDLADGYHTVEVQSDTKGVAMMNGFSPSMLKVFMGEESDDSMDPQPDKPAAPQVKEVMTPISVMRKALLKDSFDGLVVID</sequence>
<name>A0A9W8K9H4_9AGAR</name>
<gene>
    <name evidence="3" type="ORF">NLJ89_g4597</name>
</gene>
<organism evidence="3 4">
    <name type="scientific">Agrocybe chaxingu</name>
    <dbReference type="NCBI Taxonomy" id="84603"/>
    <lineage>
        <taxon>Eukaryota</taxon>
        <taxon>Fungi</taxon>
        <taxon>Dikarya</taxon>
        <taxon>Basidiomycota</taxon>
        <taxon>Agaricomycotina</taxon>
        <taxon>Agaricomycetes</taxon>
        <taxon>Agaricomycetidae</taxon>
        <taxon>Agaricales</taxon>
        <taxon>Agaricineae</taxon>
        <taxon>Strophariaceae</taxon>
        <taxon>Agrocybe</taxon>
    </lineage>
</organism>
<dbReference type="InterPro" id="IPR011205">
    <property type="entry name" value="UCP015417_vWA"/>
</dbReference>
<accession>A0A9W8K9H4</accession>
<dbReference type="PANTHER" id="PTHR31373:SF27">
    <property type="entry name" value="TROVE DOMAIN-CONTAINING PROTEIN"/>
    <property type="match status" value="1"/>
</dbReference>
<protein>
    <submittedName>
        <fullName evidence="3">Uncharacterized protein</fullName>
    </submittedName>
</protein>
<evidence type="ECO:0000259" key="1">
    <source>
        <dbReference type="Pfam" id="PF11443"/>
    </source>
</evidence>
<dbReference type="Pfam" id="PF25043">
    <property type="entry name" value="DUF7788"/>
    <property type="match status" value="1"/>
</dbReference>
<dbReference type="Pfam" id="PF11443">
    <property type="entry name" value="DUF2828"/>
    <property type="match status" value="1"/>
</dbReference>
<dbReference type="PIRSF" id="PIRSF015417">
    <property type="entry name" value="T31B5_30_vWA"/>
    <property type="match status" value="1"/>
</dbReference>
<feature type="domain" description="DUF2828" evidence="1">
    <location>
        <begin position="89"/>
        <end position="513"/>
    </location>
</feature>
<dbReference type="EMBL" id="JANKHO010000389">
    <property type="protein sequence ID" value="KAJ3510568.1"/>
    <property type="molecule type" value="Genomic_DNA"/>
</dbReference>
<dbReference type="PANTHER" id="PTHR31373">
    <property type="entry name" value="OS06G0652100 PROTEIN"/>
    <property type="match status" value="1"/>
</dbReference>
<dbReference type="Gene3D" id="3.40.50.410">
    <property type="entry name" value="von Willebrand factor, type A domain"/>
    <property type="match status" value="1"/>
</dbReference>
<dbReference type="AlphaFoldDB" id="A0A9W8K9H4"/>
<evidence type="ECO:0000259" key="2">
    <source>
        <dbReference type="Pfam" id="PF25043"/>
    </source>
</evidence>
<feature type="domain" description="DUF7788" evidence="2">
    <location>
        <begin position="515"/>
        <end position="735"/>
    </location>
</feature>